<gene>
    <name evidence="2" type="ORF">ABID43_004405</name>
</gene>
<dbReference type="RefSeq" id="WP_238280914.1">
    <property type="nucleotide sequence ID" value="NZ_BPQL01000105.1"/>
</dbReference>
<evidence type="ECO:0000313" key="2">
    <source>
        <dbReference type="EMBL" id="MET3694842.1"/>
    </source>
</evidence>
<dbReference type="Proteomes" id="UP001549145">
    <property type="component" value="Unassembled WGS sequence"/>
</dbReference>
<evidence type="ECO:0000313" key="3">
    <source>
        <dbReference type="Proteomes" id="UP001549145"/>
    </source>
</evidence>
<reference evidence="2 3" key="1">
    <citation type="submission" date="2024-06" db="EMBL/GenBank/DDBJ databases">
        <title>Genomic Encyclopedia of Type Strains, Phase IV (KMG-IV): sequencing the most valuable type-strain genomes for metagenomic binning, comparative biology and taxonomic classification.</title>
        <authorList>
            <person name="Goeker M."/>
        </authorList>
    </citation>
    <scope>NUCLEOTIDE SEQUENCE [LARGE SCALE GENOMIC DNA]</scope>
    <source>
        <strain evidence="2 3">DSM 21331</strain>
    </source>
</reference>
<keyword evidence="3" id="KW-1185">Reference proteome</keyword>
<dbReference type="InterPro" id="IPR027417">
    <property type="entry name" value="P-loop_NTPase"/>
</dbReference>
<feature type="coiled-coil region" evidence="1">
    <location>
        <begin position="284"/>
        <end position="333"/>
    </location>
</feature>
<proteinExistence type="predicted"/>
<dbReference type="PANTHER" id="PTHR32114:SF2">
    <property type="entry name" value="ABC TRANSPORTER ABCH.3"/>
    <property type="match status" value="1"/>
</dbReference>
<keyword evidence="1" id="KW-0175">Coiled coil</keyword>
<sequence>MLQLTKLTLVSRTAAETFAAEIPFYPGLNVVMAPNSGGKSTCLQAIIYALGLERMLGPRLEVPLPYAMREKIHALPDTPYATVIESFVELTIQNATAHVRIRRDIIGGSDRKLVRATLVSGASKEFAAGPERDFYLHDAGSAKRDAGFHRFLAEFIGWKLPMVTQFDGGEVPLYLEVIFPMMFVEQKRGWSAIQGPLPTMFSIQDVNRRVLEFLLDLQVGHVRRKHAELRTVVAQLQQRWKDLRKEAIERAGPGMRVAALQEEPTREFVDDPKLSIETFSDQEWILLEADLSETREELDRLEAQELPETEAVAADMERELAERRASLENLTAGMEVLRQEWMASRDDTQAITLRIATLQTDLSRNQDAKKLRKLGSVLGSASDDHKCPTCHQDLDAELLPTVPVRAMALEENINFIKSQLELYTASLSASRNQQTDIDRRYAAVTSDATEARQRIRELRQSLIQPSSSKSRTLIERMVRLQSRIDRLTLARGNVDALTDEAQSVARHLLRAREALSSLKHQDIGSDDKSKLEMFLKLIQVQCKQYGFKSYSPSEIELSDDNFRPIREVEEDGEVRQKELGFELSASDGIRLKWAYYLALMAVAVPPRGEHLSLAIFDEPGQQAMEAESLREFFRCAASVGRKGQVIAAITTEKAASFIDELEAGGAYVKRFGGLVLQPISSAGPPDAGVFA</sequence>
<evidence type="ECO:0000256" key="1">
    <source>
        <dbReference type="SAM" id="Coils"/>
    </source>
</evidence>
<accession>A0ABV2LAG7</accession>
<name>A0ABV2LAG7_9HYPH</name>
<protein>
    <submittedName>
        <fullName evidence="2">Nucleic acid-binding Zn-ribbon protein</fullName>
    </submittedName>
</protein>
<dbReference type="PANTHER" id="PTHR32114">
    <property type="entry name" value="ABC TRANSPORTER ABCH.3"/>
    <property type="match status" value="1"/>
</dbReference>
<dbReference type="Gene3D" id="3.40.50.300">
    <property type="entry name" value="P-loop containing nucleotide triphosphate hydrolases"/>
    <property type="match status" value="1"/>
</dbReference>
<dbReference type="SUPFAM" id="SSF52540">
    <property type="entry name" value="P-loop containing nucleoside triphosphate hydrolases"/>
    <property type="match status" value="1"/>
</dbReference>
<comment type="caution">
    <text evidence="2">The sequence shown here is derived from an EMBL/GenBank/DDBJ whole genome shotgun (WGS) entry which is preliminary data.</text>
</comment>
<organism evidence="2 3">
    <name type="scientific">Methylobacterium goesingense</name>
    <dbReference type="NCBI Taxonomy" id="243690"/>
    <lineage>
        <taxon>Bacteria</taxon>
        <taxon>Pseudomonadati</taxon>
        <taxon>Pseudomonadota</taxon>
        <taxon>Alphaproteobacteria</taxon>
        <taxon>Hyphomicrobiales</taxon>
        <taxon>Methylobacteriaceae</taxon>
        <taxon>Methylobacterium</taxon>
    </lineage>
</organism>
<dbReference type="EMBL" id="JBEPMM010000019">
    <property type="protein sequence ID" value="MET3694842.1"/>
    <property type="molecule type" value="Genomic_DNA"/>
</dbReference>